<organism evidence="2">
    <name type="scientific">Noctiluca scintillans</name>
    <name type="common">Sea sparkle</name>
    <name type="synonym">Red tide dinoflagellate</name>
    <dbReference type="NCBI Taxonomy" id="2966"/>
    <lineage>
        <taxon>Eukaryota</taxon>
        <taxon>Sar</taxon>
        <taxon>Alveolata</taxon>
        <taxon>Dinophyceae</taxon>
        <taxon>Noctilucales</taxon>
        <taxon>Noctilucaceae</taxon>
        <taxon>Noctiluca</taxon>
    </lineage>
</organism>
<keyword evidence="1" id="KW-0732">Signal</keyword>
<proteinExistence type="predicted"/>
<feature type="signal peptide" evidence="1">
    <location>
        <begin position="1"/>
        <end position="18"/>
    </location>
</feature>
<evidence type="ECO:0008006" key="3">
    <source>
        <dbReference type="Google" id="ProtNLM"/>
    </source>
</evidence>
<name>A0A7S1F1Y2_NOCSC</name>
<dbReference type="AlphaFoldDB" id="A0A7S1F1Y2"/>
<evidence type="ECO:0000256" key="1">
    <source>
        <dbReference type="SAM" id="SignalP"/>
    </source>
</evidence>
<dbReference type="EMBL" id="HBFQ01019750">
    <property type="protein sequence ID" value="CAD8839522.1"/>
    <property type="molecule type" value="Transcribed_RNA"/>
</dbReference>
<evidence type="ECO:0000313" key="2">
    <source>
        <dbReference type="EMBL" id="CAD8839522.1"/>
    </source>
</evidence>
<feature type="chain" id="PRO_5030649899" description="Secreted protein" evidence="1">
    <location>
        <begin position="19"/>
        <end position="131"/>
    </location>
</feature>
<sequence>MVTIAFFVVLLGTDAAEAMRIPANISARVFAEWAPHSQTNTANSTGKLLGLVTSWLSFETSEVHVAGVRLQPVRTTIALMHVLLAVAACRRVWNQRKPWVKVASTRQSGADFFVVRRIRPLQASVAVVQEV</sequence>
<gene>
    <name evidence="2" type="ORF">NSCI0253_LOCUS13870</name>
</gene>
<protein>
    <recommendedName>
        <fullName evidence="3">Secreted protein</fullName>
    </recommendedName>
</protein>
<accession>A0A7S1F1Y2</accession>
<reference evidence="2" key="1">
    <citation type="submission" date="2021-01" db="EMBL/GenBank/DDBJ databases">
        <authorList>
            <person name="Corre E."/>
            <person name="Pelletier E."/>
            <person name="Niang G."/>
            <person name="Scheremetjew M."/>
            <person name="Finn R."/>
            <person name="Kale V."/>
            <person name="Holt S."/>
            <person name="Cochrane G."/>
            <person name="Meng A."/>
            <person name="Brown T."/>
            <person name="Cohen L."/>
        </authorList>
    </citation>
    <scope>NUCLEOTIDE SEQUENCE</scope>
</reference>